<feature type="domain" description="Peripheral subunit-binding (PSBD)" evidence="9">
    <location>
        <begin position="137"/>
        <end position="177"/>
    </location>
</feature>
<dbReference type="PANTHER" id="PTHR43178">
    <property type="entry name" value="DIHYDROLIPOAMIDE ACETYLTRANSFERASE COMPONENT OF PYRUVATE DEHYDROGENASE COMPLEX"/>
    <property type="match status" value="1"/>
</dbReference>
<evidence type="ECO:0000256" key="7">
    <source>
        <dbReference type="RuleBase" id="RU003423"/>
    </source>
</evidence>
<comment type="cofactor">
    <cofactor evidence="1 7">
        <name>(R)-lipoate</name>
        <dbReference type="ChEBI" id="CHEBI:83088"/>
    </cofactor>
</comment>
<evidence type="ECO:0000259" key="8">
    <source>
        <dbReference type="PROSITE" id="PS50968"/>
    </source>
</evidence>
<dbReference type="Pfam" id="PF02817">
    <property type="entry name" value="E3_binding"/>
    <property type="match status" value="1"/>
</dbReference>
<keyword evidence="4 7" id="KW-0808">Transferase</keyword>
<dbReference type="SUPFAM" id="SSF51230">
    <property type="entry name" value="Single hybrid motif"/>
    <property type="match status" value="1"/>
</dbReference>
<proteinExistence type="inferred from homology"/>
<dbReference type="GO" id="GO:0016407">
    <property type="term" value="F:acetyltransferase activity"/>
    <property type="evidence" value="ECO:0007669"/>
    <property type="project" value="TreeGrafter"/>
</dbReference>
<dbReference type="InterPro" id="IPR000089">
    <property type="entry name" value="Biotin_lipoyl"/>
</dbReference>
<reference evidence="10 11" key="1">
    <citation type="submission" date="2016-01" db="EMBL/GenBank/DDBJ databases">
        <authorList>
            <person name="McClelland M."/>
            <person name="Jain A."/>
            <person name="Saraogi P."/>
            <person name="Mendelson R."/>
            <person name="Westerman R."/>
            <person name="SanMiguel P."/>
            <person name="Csonka L."/>
        </authorList>
    </citation>
    <scope>NUCLEOTIDE SEQUENCE [LARGE SCALE GENOMIC DNA]</scope>
    <source>
        <strain evidence="10 11">R-53146</strain>
    </source>
</reference>
<protein>
    <recommendedName>
        <fullName evidence="7">Dihydrolipoamide acetyltransferase component of pyruvate dehydrogenase complex</fullName>
        <ecNumber evidence="7">2.3.1.-</ecNumber>
    </recommendedName>
</protein>
<keyword evidence="6 7" id="KW-0012">Acyltransferase</keyword>
<dbReference type="PANTHER" id="PTHR43178:SF5">
    <property type="entry name" value="LIPOAMIDE ACYLTRANSFERASE COMPONENT OF BRANCHED-CHAIN ALPHA-KETO ACID DEHYDROGENASE COMPLEX, MITOCHONDRIAL"/>
    <property type="match status" value="1"/>
</dbReference>
<evidence type="ECO:0000256" key="1">
    <source>
        <dbReference type="ARBA" id="ARBA00001938"/>
    </source>
</evidence>
<dbReference type="CDD" id="cd06849">
    <property type="entry name" value="lipoyl_domain"/>
    <property type="match status" value="1"/>
</dbReference>
<dbReference type="InterPro" id="IPR050743">
    <property type="entry name" value="2-oxoacid_DH_E2_comp"/>
</dbReference>
<dbReference type="EMBL" id="FCOR01000009">
    <property type="protein sequence ID" value="CVK16648.1"/>
    <property type="molecule type" value="Genomic_DNA"/>
</dbReference>
<dbReference type="GO" id="GO:0005737">
    <property type="term" value="C:cytoplasm"/>
    <property type="evidence" value="ECO:0007669"/>
    <property type="project" value="TreeGrafter"/>
</dbReference>
<dbReference type="RefSeq" id="WP_055425835.1">
    <property type="nucleotide sequence ID" value="NZ_FCOR01000009.1"/>
</dbReference>
<evidence type="ECO:0000256" key="4">
    <source>
        <dbReference type="ARBA" id="ARBA00022679"/>
    </source>
</evidence>
<dbReference type="Gene3D" id="3.30.559.10">
    <property type="entry name" value="Chloramphenicol acetyltransferase-like domain"/>
    <property type="match status" value="1"/>
</dbReference>
<dbReference type="EC" id="2.3.1.-" evidence="7"/>
<dbReference type="FunFam" id="3.30.559.10:FF:000007">
    <property type="entry name" value="Dihydrolipoamide acetyltransferase component of pyruvate dehydrogenase complex"/>
    <property type="match status" value="1"/>
</dbReference>
<dbReference type="InterPro" id="IPR003016">
    <property type="entry name" value="2-oxoA_DH_lipoyl-BS"/>
</dbReference>
<evidence type="ECO:0000256" key="2">
    <source>
        <dbReference type="ARBA" id="ARBA00007317"/>
    </source>
</evidence>
<dbReference type="PROSITE" id="PS51826">
    <property type="entry name" value="PSBD"/>
    <property type="match status" value="1"/>
</dbReference>
<feature type="domain" description="Lipoyl-binding" evidence="8">
    <location>
        <begin position="3"/>
        <end position="78"/>
    </location>
</feature>
<dbReference type="InterPro" id="IPR001078">
    <property type="entry name" value="2-oxoacid_DH_actylTfrase"/>
</dbReference>
<dbReference type="InterPro" id="IPR011053">
    <property type="entry name" value="Single_hybrid_motif"/>
</dbReference>
<sequence>MAEYKLILPPMGEGIMEATITGWVKNEGDYIEEDETIIEIATDKVDSDVPSSISGKLLKKLKEVNDICKIGEAFAVLEIENIDENSSAATKTEISLNNDDFLTINTSINVPIIADEIKKPLLSTSELPNNNSTKNTYYSPLIKSICKKENISQSEIDLIQGTGLNGRITKEDLFSYLKNRNTIFEKKVSPIEEQIIHKSKISEDIIESCILNIPPPISDCDEIIEMDRMRKLISKNMLQSKQISAHVTSFVEADVTNIVLWRNKNKDLFFKNEGVKLTFMPIFIQAIVKAIKDFPMINISVDGDTIIKRKNINIGIATAVPNGNLIVPVIKNADQLSLSGLAKSINYLANCARTNQLKPEDTKGGTYTLSNIGSFGNLAGTPIINQPQAAIMAVGSIVKKPAVIETPQGDMIGIRHMMFISHTYDHRVIDGALGGAFAKKVSDYLEKFDPNTKF</sequence>
<keyword evidence="5 7" id="KW-0450">Lipoyl</keyword>
<keyword evidence="11" id="KW-1185">Reference proteome</keyword>
<dbReference type="STRING" id="1586267.GCA_001418685_01511"/>
<dbReference type="InterPro" id="IPR004167">
    <property type="entry name" value="PSBD"/>
</dbReference>
<evidence type="ECO:0000256" key="5">
    <source>
        <dbReference type="ARBA" id="ARBA00022823"/>
    </source>
</evidence>
<dbReference type="GO" id="GO:0031405">
    <property type="term" value="F:lipoic acid binding"/>
    <property type="evidence" value="ECO:0007669"/>
    <property type="project" value="TreeGrafter"/>
</dbReference>
<dbReference type="Gene3D" id="4.10.320.10">
    <property type="entry name" value="E3-binding domain"/>
    <property type="match status" value="1"/>
</dbReference>
<dbReference type="Gene3D" id="2.40.50.100">
    <property type="match status" value="1"/>
</dbReference>
<dbReference type="PROSITE" id="PS50968">
    <property type="entry name" value="BIOTINYL_LIPOYL"/>
    <property type="match status" value="1"/>
</dbReference>
<dbReference type="Proteomes" id="UP000182761">
    <property type="component" value="Unassembled WGS sequence"/>
</dbReference>
<dbReference type="SUPFAM" id="SSF52777">
    <property type="entry name" value="CoA-dependent acyltransferases"/>
    <property type="match status" value="1"/>
</dbReference>
<organism evidence="10 11">
    <name type="scientific">Apibacter mensalis</name>
    <dbReference type="NCBI Taxonomy" id="1586267"/>
    <lineage>
        <taxon>Bacteria</taxon>
        <taxon>Pseudomonadati</taxon>
        <taxon>Bacteroidota</taxon>
        <taxon>Flavobacteriia</taxon>
        <taxon>Flavobacteriales</taxon>
        <taxon>Weeksellaceae</taxon>
        <taxon>Apibacter</taxon>
    </lineage>
</organism>
<dbReference type="PROSITE" id="PS00189">
    <property type="entry name" value="LIPOYL"/>
    <property type="match status" value="1"/>
</dbReference>
<evidence type="ECO:0000313" key="11">
    <source>
        <dbReference type="Proteomes" id="UP000182761"/>
    </source>
</evidence>
<dbReference type="Pfam" id="PF00364">
    <property type="entry name" value="Biotin_lipoyl"/>
    <property type="match status" value="1"/>
</dbReference>
<evidence type="ECO:0000256" key="3">
    <source>
        <dbReference type="ARBA" id="ARBA00011484"/>
    </source>
</evidence>
<dbReference type="InterPro" id="IPR036625">
    <property type="entry name" value="E3-bd_dom_sf"/>
</dbReference>
<comment type="similarity">
    <text evidence="2 7">Belongs to the 2-oxoacid dehydrogenase family.</text>
</comment>
<accession>A0A0X3ARY9</accession>
<gene>
    <name evidence="10" type="ORF">Ga0061079_10938</name>
</gene>
<dbReference type="SUPFAM" id="SSF47005">
    <property type="entry name" value="Peripheral subunit-binding domain of 2-oxo acid dehydrogenase complex"/>
    <property type="match status" value="1"/>
</dbReference>
<evidence type="ECO:0000256" key="6">
    <source>
        <dbReference type="ARBA" id="ARBA00023315"/>
    </source>
</evidence>
<evidence type="ECO:0000313" key="10">
    <source>
        <dbReference type="EMBL" id="CVK16648.1"/>
    </source>
</evidence>
<dbReference type="AlphaFoldDB" id="A0A0X3ARY9"/>
<evidence type="ECO:0000259" key="9">
    <source>
        <dbReference type="PROSITE" id="PS51826"/>
    </source>
</evidence>
<dbReference type="InterPro" id="IPR023213">
    <property type="entry name" value="CAT-like_dom_sf"/>
</dbReference>
<dbReference type="OrthoDB" id="9805770at2"/>
<name>A0A0X3ARY9_9FLAO</name>
<dbReference type="Pfam" id="PF00198">
    <property type="entry name" value="2-oxoacid_dh"/>
    <property type="match status" value="1"/>
</dbReference>
<comment type="subunit">
    <text evidence="3">Forms a 24-polypeptide structural core with octahedral symmetry.</text>
</comment>